<dbReference type="PANTHER" id="PTHR46019:SF4">
    <property type="entry name" value="BPI FOLD-CONTAINING FAMILY B MEMBER 4"/>
    <property type="match status" value="1"/>
</dbReference>
<dbReference type="InterPro" id="IPR017943">
    <property type="entry name" value="Bactericidal_perm-incr_a/b_dom"/>
</dbReference>
<dbReference type="AlphaFoldDB" id="A0A7K9C788"/>
<evidence type="ECO:0000256" key="1">
    <source>
        <dbReference type="SAM" id="MobiDB-lite"/>
    </source>
</evidence>
<gene>
    <name evidence="3" type="primary">Tenp</name>
    <name evidence="3" type="ORF">PSIHAE_R08515</name>
</gene>
<keyword evidence="4" id="KW-1185">Reference proteome</keyword>
<feature type="non-terminal residue" evidence="3">
    <location>
        <position position="440"/>
    </location>
</feature>
<dbReference type="SMART" id="SM00329">
    <property type="entry name" value="BPI2"/>
    <property type="match status" value="1"/>
</dbReference>
<feature type="region of interest" description="Disordered" evidence="1">
    <location>
        <begin position="42"/>
        <end position="64"/>
    </location>
</feature>
<accession>A0A7K9C788</accession>
<dbReference type="PANTHER" id="PTHR46019">
    <property type="entry name" value="BPI FOLD-CONTAINING FAMILY B MEMBER 4-RELATED"/>
    <property type="match status" value="1"/>
</dbReference>
<protein>
    <submittedName>
        <fullName evidence="3">TENP protein</fullName>
    </submittedName>
</protein>
<dbReference type="InterPro" id="IPR051660">
    <property type="entry name" value="BPI_fold-BPI/LBP"/>
</dbReference>
<feature type="domain" description="Lipid-binding serum glycoprotein C-terminal" evidence="2">
    <location>
        <begin position="240"/>
        <end position="431"/>
    </location>
</feature>
<evidence type="ECO:0000313" key="4">
    <source>
        <dbReference type="Proteomes" id="UP000574528"/>
    </source>
</evidence>
<dbReference type="Gene3D" id="3.15.20.10">
    <property type="entry name" value="Bactericidal permeability-increasing protein, domain 2"/>
    <property type="match status" value="2"/>
</dbReference>
<dbReference type="Proteomes" id="UP000574528">
    <property type="component" value="Unassembled WGS sequence"/>
</dbReference>
<dbReference type="GO" id="GO:0008289">
    <property type="term" value="F:lipid binding"/>
    <property type="evidence" value="ECO:0007669"/>
    <property type="project" value="InterPro"/>
</dbReference>
<organism evidence="3 4">
    <name type="scientific">Psilopogon haemacephalus</name>
    <name type="common">coppersmith barbet</name>
    <dbReference type="NCBI Taxonomy" id="2585815"/>
    <lineage>
        <taxon>Eukaryota</taxon>
        <taxon>Metazoa</taxon>
        <taxon>Chordata</taxon>
        <taxon>Craniata</taxon>
        <taxon>Vertebrata</taxon>
        <taxon>Euteleostomi</taxon>
        <taxon>Archelosauria</taxon>
        <taxon>Archosauria</taxon>
        <taxon>Dinosauria</taxon>
        <taxon>Saurischia</taxon>
        <taxon>Theropoda</taxon>
        <taxon>Coelurosauria</taxon>
        <taxon>Aves</taxon>
        <taxon>Neognathae</taxon>
        <taxon>Neoaves</taxon>
        <taxon>Telluraves</taxon>
        <taxon>Coraciimorphae</taxon>
        <taxon>Piciformes</taxon>
        <taxon>Megalaimidae</taxon>
        <taxon>Psilopogon</taxon>
    </lineage>
</organism>
<name>A0A7K9C788_9PICI</name>
<dbReference type="EMBL" id="VWZI01014432">
    <property type="protein sequence ID" value="NXG48511.1"/>
    <property type="molecule type" value="Genomic_DNA"/>
</dbReference>
<dbReference type="InterPro" id="IPR001124">
    <property type="entry name" value="Lipid-bd_serum_glycop_C"/>
</dbReference>
<evidence type="ECO:0000259" key="2">
    <source>
        <dbReference type="SMART" id="SM00329"/>
    </source>
</evidence>
<sequence>LSILLSLLVPAQPNRSPDCGGILTPSGLSYCKCGLCISSGISRGGRGSTRTSQRWRRRLPSASNSEGRVQVTSVNVSSLSLSLVPHAGLRLSIDAHLGTSSSALSTSRVVKLSILADLHVEMNLEGNLELGTSSCKPTVEGTGSSTEEVESSLCLLSLFSTPQVCLDVSKLLLSPNERLFSLTTQFPITPSCQVQYVPLAVPMFSEQGIIISLQTTFQVAGIPIPLPVSPVPFSMPEPASSSPSHLTLAFSEHFYTSLFFALEIAGAFNMTLLSPLTTNTMAQKIPQMGSLFQEDVPVILQAVFRSSPRVELEEGKAALKLFLTVHVGAGPAAFQSFLSVSVPPAPPPLLLPPPSRAGPCPSAPALGSSKLWLCPWQDAVLEEMLMPIIRREVPAQLNAVLSEGIFLPHISGFTYRDVSVVIHRDYVLVPCNLQLQERIG</sequence>
<dbReference type="OrthoDB" id="9375316at2759"/>
<reference evidence="3 4" key="1">
    <citation type="submission" date="2019-09" db="EMBL/GenBank/DDBJ databases">
        <title>Bird 10,000 Genomes (B10K) Project - Family phase.</title>
        <authorList>
            <person name="Zhang G."/>
        </authorList>
    </citation>
    <scope>NUCLEOTIDE SEQUENCE [LARGE SCALE GENOMIC DNA]</scope>
    <source>
        <strain evidence="3">B10K-DU-001-24</strain>
        <tissue evidence="3">Muscle</tissue>
    </source>
</reference>
<dbReference type="SUPFAM" id="SSF55394">
    <property type="entry name" value="Bactericidal permeability-increasing protein, BPI"/>
    <property type="match status" value="3"/>
</dbReference>
<proteinExistence type="predicted"/>
<feature type="non-terminal residue" evidence="3">
    <location>
        <position position="1"/>
    </location>
</feature>
<evidence type="ECO:0000313" key="3">
    <source>
        <dbReference type="EMBL" id="NXG48511.1"/>
    </source>
</evidence>
<comment type="caution">
    <text evidence="3">The sequence shown here is derived from an EMBL/GenBank/DDBJ whole genome shotgun (WGS) entry which is preliminary data.</text>
</comment>